<organism evidence="2 3">
    <name type="scientific">Myxococcus llanfairpwllgwyngyllgogerychwyrndrobwllllantysiliogogogochensis</name>
    <dbReference type="NCBI Taxonomy" id="2590453"/>
    <lineage>
        <taxon>Bacteria</taxon>
        <taxon>Pseudomonadati</taxon>
        <taxon>Myxococcota</taxon>
        <taxon>Myxococcia</taxon>
        <taxon>Myxococcales</taxon>
        <taxon>Cystobacterineae</taxon>
        <taxon>Myxococcaceae</taxon>
        <taxon>Myxococcus</taxon>
    </lineage>
</organism>
<evidence type="ECO:0000259" key="1">
    <source>
        <dbReference type="Pfam" id="PF00578"/>
    </source>
</evidence>
<proteinExistence type="predicted"/>
<gene>
    <name evidence="2" type="ORF">FJV41_18980</name>
</gene>
<dbReference type="InterPro" id="IPR036249">
    <property type="entry name" value="Thioredoxin-like_sf"/>
</dbReference>
<feature type="domain" description="Alkyl hydroperoxide reductase subunit C/ Thiol specific antioxidant" evidence="1">
    <location>
        <begin position="12"/>
        <end position="165"/>
    </location>
</feature>
<keyword evidence="3" id="KW-1185">Reference proteome</keyword>
<dbReference type="EMBL" id="VIFM01000070">
    <property type="protein sequence ID" value="TQF14383.1"/>
    <property type="molecule type" value="Genomic_DNA"/>
</dbReference>
<dbReference type="GO" id="GO:0016491">
    <property type="term" value="F:oxidoreductase activity"/>
    <property type="evidence" value="ECO:0007669"/>
    <property type="project" value="InterPro"/>
</dbReference>
<dbReference type="GO" id="GO:0016209">
    <property type="term" value="F:antioxidant activity"/>
    <property type="evidence" value="ECO:0007669"/>
    <property type="project" value="InterPro"/>
</dbReference>
<comment type="caution">
    <text evidence="2">The sequence shown here is derived from an EMBL/GenBank/DDBJ whole genome shotgun (WGS) entry which is preliminary data.</text>
</comment>
<dbReference type="RefSeq" id="WP_141643921.1">
    <property type="nucleotide sequence ID" value="NZ_VIFM01000070.1"/>
</dbReference>
<dbReference type="Gene3D" id="3.40.30.10">
    <property type="entry name" value="Glutaredoxin"/>
    <property type="match status" value="1"/>
</dbReference>
<dbReference type="AlphaFoldDB" id="A0A540WZK1"/>
<name>A0A540WZK1_9BACT</name>
<reference evidence="2 3" key="1">
    <citation type="submission" date="2019-06" db="EMBL/GenBank/DDBJ databases">
        <authorList>
            <person name="Livingstone P."/>
            <person name="Whitworth D."/>
        </authorList>
    </citation>
    <scope>NUCLEOTIDE SEQUENCE [LARGE SCALE GENOMIC DNA]</scope>
    <source>
        <strain evidence="2 3">AM401</strain>
    </source>
</reference>
<evidence type="ECO:0000313" key="2">
    <source>
        <dbReference type="EMBL" id="TQF14383.1"/>
    </source>
</evidence>
<dbReference type="Proteomes" id="UP000315369">
    <property type="component" value="Unassembled WGS sequence"/>
</dbReference>
<dbReference type="Pfam" id="PF00578">
    <property type="entry name" value="AhpC-TSA"/>
    <property type="match status" value="1"/>
</dbReference>
<dbReference type="CDD" id="cd02970">
    <property type="entry name" value="PRX_like2"/>
    <property type="match status" value="1"/>
</dbReference>
<sequence length="201" mass="22294">MSARTEGRKWSVGERFTARELETVSGGTVRIPEPGMTVHLQFRRFAGCPICHLHLRSFARRHEELKAVGVREVVVFHSSAEELRTYEGALPFALVGDPRRRLYREYGVEAAPRALLDPRVWGGLLRALINGFGDFFTGRHPAPPVLPAGGRLGLPADFLIGSEGEILAVKYGEHADDQWSVDELLAQVRPAPARLQPIPVQ</sequence>
<accession>A0A540WZK1</accession>
<dbReference type="OrthoDB" id="9809746at2"/>
<dbReference type="InterPro" id="IPR000866">
    <property type="entry name" value="AhpC/TSA"/>
</dbReference>
<evidence type="ECO:0000313" key="3">
    <source>
        <dbReference type="Proteomes" id="UP000315369"/>
    </source>
</evidence>
<protein>
    <submittedName>
        <fullName evidence="2">AhpC/TSA family protein</fullName>
    </submittedName>
</protein>
<dbReference type="SUPFAM" id="SSF52833">
    <property type="entry name" value="Thioredoxin-like"/>
    <property type="match status" value="1"/>
</dbReference>